<evidence type="ECO:0000313" key="13">
    <source>
        <dbReference type="Proteomes" id="UP001217089"/>
    </source>
</evidence>
<evidence type="ECO:0000256" key="5">
    <source>
        <dbReference type="ARBA" id="ARBA00022989"/>
    </source>
</evidence>
<evidence type="ECO:0000256" key="7">
    <source>
        <dbReference type="SAM" id="MobiDB-lite"/>
    </source>
</evidence>
<comment type="subcellular location">
    <subcellularLocation>
        <location evidence="1">Cell membrane</location>
        <topology evidence="1">Multi-pass membrane protein</topology>
    </subcellularLocation>
</comment>
<evidence type="ECO:0000259" key="11">
    <source>
        <dbReference type="Pfam" id="PF07670"/>
    </source>
</evidence>
<feature type="domain" description="Nucleoside transporter/FeoB GTPase Gate" evidence="11">
    <location>
        <begin position="267"/>
        <end position="365"/>
    </location>
</feature>
<organism evidence="12 13">
    <name type="scientific">Tegillarca granosa</name>
    <name type="common">Malaysian cockle</name>
    <name type="synonym">Anadara granosa</name>
    <dbReference type="NCBI Taxonomy" id="220873"/>
    <lineage>
        <taxon>Eukaryota</taxon>
        <taxon>Metazoa</taxon>
        <taxon>Spiralia</taxon>
        <taxon>Lophotrochozoa</taxon>
        <taxon>Mollusca</taxon>
        <taxon>Bivalvia</taxon>
        <taxon>Autobranchia</taxon>
        <taxon>Pteriomorphia</taxon>
        <taxon>Arcoida</taxon>
        <taxon>Arcoidea</taxon>
        <taxon>Arcidae</taxon>
        <taxon>Tegillarca</taxon>
    </lineage>
</organism>
<dbReference type="InterPro" id="IPR011642">
    <property type="entry name" value="Gate_dom"/>
</dbReference>
<dbReference type="Pfam" id="PF01773">
    <property type="entry name" value="Nucleos_tra2_N"/>
    <property type="match status" value="1"/>
</dbReference>
<dbReference type="PANTHER" id="PTHR10590:SF4">
    <property type="entry name" value="SOLUTE CARRIER FAMILY 28 MEMBER 3"/>
    <property type="match status" value="1"/>
</dbReference>
<feature type="domain" description="Concentrative nucleoside transporter N-terminal" evidence="9">
    <location>
        <begin position="186"/>
        <end position="258"/>
    </location>
</feature>
<sequence length="610" mass="66983">MNSSPKSKENTNVPLLGTKMNGEDNSLPKKEEIDGMIIELDTIVREPNPKILHRDSKENLEGAGFCQWADLIGAIVTKHGKHVINLVLFVGYIVYMVFAVRFDPEGSVFVCVLCSLLILHRIIRTLHIDLPKLILKVYDKIRQCLPENVRQSKAPRIVITSAVSIALVIFLVMDVWSEPQRLMSLVGLVVFIVFLFITSKAPRKIKWTPVIWGLLLQFALGLFILRWPTGYSVCVFMGDQIRVLLSYTDAGSKFIFGEKTYTLHPVAFKIVPTIIFFGSMISVLYYLHAMQKLIKWIAVIFKILMQTTSIESFGTAAHIFVGQIQSSLALRPFLYEMTNSELHALMTSGFATVAGSIVAAYVEFGVPAEHVISASFMSAPASLAVAKLGWPETEETIEVDTDIELHDGGEKNILEAASVGAASSVKHIAYVIVNIIAFLAFLAFFDAVVTYLGARVGYPDISFALICSYVFMPLAVVMGVPSQDAKKIGVLIGKKLFTNELLAYADLGAMKKSGEIEGRTLVLGTYILCGFGSISAMGVVMGAMTAVEPRIRSRVSGGIVRSLIAGNIACFMTACIAAILYQENDDTANRLNTKTTMNNDTVWVNAAYET</sequence>
<evidence type="ECO:0000256" key="3">
    <source>
        <dbReference type="ARBA" id="ARBA00022475"/>
    </source>
</evidence>
<keyword evidence="13" id="KW-1185">Reference proteome</keyword>
<evidence type="ECO:0008006" key="14">
    <source>
        <dbReference type="Google" id="ProtNLM"/>
    </source>
</evidence>
<feature type="transmembrane region" description="Helical" evidence="8">
    <location>
        <begin position="106"/>
        <end position="123"/>
    </location>
</feature>
<feature type="transmembrane region" description="Helical" evidence="8">
    <location>
        <begin position="559"/>
        <end position="581"/>
    </location>
</feature>
<feature type="non-terminal residue" evidence="12">
    <location>
        <position position="610"/>
    </location>
</feature>
<gene>
    <name evidence="12" type="ORF">KUTeg_009523</name>
</gene>
<proteinExistence type="inferred from homology"/>
<dbReference type="InterPro" id="IPR011657">
    <property type="entry name" value="CNT_C_dom"/>
</dbReference>
<evidence type="ECO:0000259" key="9">
    <source>
        <dbReference type="Pfam" id="PF01773"/>
    </source>
</evidence>
<comment type="similarity">
    <text evidence="2">Belongs to the concentrative nucleoside transporter (CNT) (TC 2.A.41) family.</text>
</comment>
<feature type="transmembrane region" description="Helical" evidence="8">
    <location>
        <begin position="266"/>
        <end position="287"/>
    </location>
</feature>
<name>A0ABQ9F990_TEGGR</name>
<feature type="transmembrane region" description="Helical" evidence="8">
    <location>
        <begin position="520"/>
        <end position="547"/>
    </location>
</feature>
<reference evidence="12 13" key="1">
    <citation type="submission" date="2022-12" db="EMBL/GenBank/DDBJ databases">
        <title>Chromosome-level genome of Tegillarca granosa.</title>
        <authorList>
            <person name="Kim J."/>
        </authorList>
    </citation>
    <scope>NUCLEOTIDE SEQUENCE [LARGE SCALE GENOMIC DNA]</scope>
    <source>
        <strain evidence="12">Teg-2019</strain>
        <tissue evidence="12">Adductor muscle</tissue>
    </source>
</reference>
<feature type="transmembrane region" description="Helical" evidence="8">
    <location>
        <begin position="342"/>
        <end position="362"/>
    </location>
</feature>
<comment type="caution">
    <text evidence="12">The sequence shown here is derived from an EMBL/GenBank/DDBJ whole genome shotgun (WGS) entry which is preliminary data.</text>
</comment>
<feature type="transmembrane region" description="Helical" evidence="8">
    <location>
        <begin position="428"/>
        <end position="449"/>
    </location>
</feature>
<feature type="transmembrane region" description="Helical" evidence="8">
    <location>
        <begin position="182"/>
        <end position="198"/>
    </location>
</feature>
<feature type="transmembrane region" description="Helical" evidence="8">
    <location>
        <begin position="461"/>
        <end position="480"/>
    </location>
</feature>
<feature type="transmembrane region" description="Helical" evidence="8">
    <location>
        <begin position="83"/>
        <end position="100"/>
    </location>
</feature>
<dbReference type="Pfam" id="PF07670">
    <property type="entry name" value="Gate"/>
    <property type="match status" value="1"/>
</dbReference>
<feature type="region of interest" description="Disordered" evidence="7">
    <location>
        <begin position="1"/>
        <end position="23"/>
    </location>
</feature>
<keyword evidence="4 8" id="KW-0812">Transmembrane</keyword>
<evidence type="ECO:0000256" key="2">
    <source>
        <dbReference type="ARBA" id="ARBA00009033"/>
    </source>
</evidence>
<dbReference type="Pfam" id="PF07662">
    <property type="entry name" value="Nucleos_tra2_C"/>
    <property type="match status" value="1"/>
</dbReference>
<feature type="transmembrane region" description="Helical" evidence="8">
    <location>
        <begin position="157"/>
        <end position="176"/>
    </location>
</feature>
<protein>
    <recommendedName>
        <fullName evidence="14">Sodium/nucleoside cotransporter</fullName>
    </recommendedName>
</protein>
<feature type="domain" description="Concentrative nucleoside transporter C-terminal" evidence="10">
    <location>
        <begin position="370"/>
        <end position="577"/>
    </location>
</feature>
<feature type="transmembrane region" description="Helical" evidence="8">
    <location>
        <begin position="299"/>
        <end position="322"/>
    </location>
</feature>
<keyword evidence="5 8" id="KW-1133">Transmembrane helix</keyword>
<accession>A0ABQ9F990</accession>
<evidence type="ECO:0000256" key="4">
    <source>
        <dbReference type="ARBA" id="ARBA00022692"/>
    </source>
</evidence>
<dbReference type="EMBL" id="JARBDR010000440">
    <property type="protein sequence ID" value="KAJ8312150.1"/>
    <property type="molecule type" value="Genomic_DNA"/>
</dbReference>
<dbReference type="InterPro" id="IPR008276">
    <property type="entry name" value="C_nuclsd_transpt"/>
</dbReference>
<dbReference type="Proteomes" id="UP001217089">
    <property type="component" value="Unassembled WGS sequence"/>
</dbReference>
<dbReference type="InterPro" id="IPR002668">
    <property type="entry name" value="CNT_N_dom"/>
</dbReference>
<evidence type="ECO:0000313" key="12">
    <source>
        <dbReference type="EMBL" id="KAJ8312150.1"/>
    </source>
</evidence>
<evidence type="ECO:0000259" key="10">
    <source>
        <dbReference type="Pfam" id="PF07662"/>
    </source>
</evidence>
<feature type="transmembrane region" description="Helical" evidence="8">
    <location>
        <begin position="210"/>
        <end position="227"/>
    </location>
</feature>
<keyword evidence="3" id="KW-1003">Cell membrane</keyword>
<dbReference type="PANTHER" id="PTHR10590">
    <property type="entry name" value="SODIUM/NUCLEOSIDE COTRANSPORTER"/>
    <property type="match status" value="1"/>
</dbReference>
<keyword evidence="6 8" id="KW-0472">Membrane</keyword>
<evidence type="ECO:0000256" key="6">
    <source>
        <dbReference type="ARBA" id="ARBA00023136"/>
    </source>
</evidence>
<feature type="compositionally biased region" description="Polar residues" evidence="7">
    <location>
        <begin position="1"/>
        <end position="13"/>
    </location>
</feature>
<evidence type="ECO:0000256" key="8">
    <source>
        <dbReference type="SAM" id="Phobius"/>
    </source>
</evidence>
<evidence type="ECO:0000256" key="1">
    <source>
        <dbReference type="ARBA" id="ARBA00004651"/>
    </source>
</evidence>